<dbReference type="AlphaFoldDB" id="A0A6M3M8R2"/>
<proteinExistence type="predicted"/>
<name>A0A6M3M8R2_9ZZZZ</name>
<sequence>MKVFFGRSYLDYNSQYEIEWIKGIKDAWPDSEIIEFPIIEEGDKHKIYGAKLREIEEKYFFPLIRECDLLVCVPLWNINYSISKGSLRTKRGQYTEGVRMEIEYGLNLGKKTFGIVEGELKNLSLEDLKKIDLKFNL</sequence>
<organism evidence="1">
    <name type="scientific">viral metagenome</name>
    <dbReference type="NCBI Taxonomy" id="1070528"/>
    <lineage>
        <taxon>unclassified sequences</taxon>
        <taxon>metagenomes</taxon>
        <taxon>organismal metagenomes</taxon>
    </lineage>
</organism>
<reference evidence="1" key="1">
    <citation type="submission" date="2020-03" db="EMBL/GenBank/DDBJ databases">
        <title>The deep terrestrial virosphere.</title>
        <authorList>
            <person name="Holmfeldt K."/>
            <person name="Nilsson E."/>
            <person name="Simone D."/>
            <person name="Lopez-Fernandez M."/>
            <person name="Wu X."/>
            <person name="de Brujin I."/>
            <person name="Lundin D."/>
            <person name="Andersson A."/>
            <person name="Bertilsson S."/>
            <person name="Dopson M."/>
        </authorList>
    </citation>
    <scope>NUCLEOTIDE SEQUENCE</scope>
    <source>
        <strain evidence="1">MM171B02177</strain>
    </source>
</reference>
<accession>A0A6M3M8R2</accession>
<evidence type="ECO:0000313" key="1">
    <source>
        <dbReference type="EMBL" id="QJB01676.1"/>
    </source>
</evidence>
<gene>
    <name evidence="1" type="ORF">MM171B02177_0012</name>
</gene>
<dbReference type="EMBL" id="MT143723">
    <property type="protein sequence ID" value="QJB01676.1"/>
    <property type="molecule type" value="Genomic_DNA"/>
</dbReference>
<protein>
    <submittedName>
        <fullName evidence="1">Uncharacterized protein</fullName>
    </submittedName>
</protein>